<evidence type="ECO:0000256" key="4">
    <source>
        <dbReference type="ARBA" id="ARBA00022827"/>
    </source>
</evidence>
<dbReference type="GO" id="GO:0050660">
    <property type="term" value="F:flavin adenine dinucleotide binding"/>
    <property type="evidence" value="ECO:0007669"/>
    <property type="project" value="InterPro"/>
</dbReference>
<comment type="cofactor">
    <cofactor evidence="1 6">
        <name>FAD</name>
        <dbReference type="ChEBI" id="CHEBI:57692"/>
    </cofactor>
</comment>
<dbReference type="EMBL" id="CP036422">
    <property type="protein sequence ID" value="QFU75758.1"/>
    <property type="molecule type" value="Genomic_DNA"/>
</dbReference>
<keyword evidence="4 6" id="KW-0274">FAD</keyword>
<protein>
    <submittedName>
        <fullName evidence="10">Acyl-CoA dehydrogenase</fullName>
    </submittedName>
</protein>
<dbReference type="SUPFAM" id="SSF56645">
    <property type="entry name" value="Acyl-CoA dehydrogenase NM domain-like"/>
    <property type="match status" value="1"/>
</dbReference>
<evidence type="ECO:0000259" key="7">
    <source>
        <dbReference type="Pfam" id="PF00441"/>
    </source>
</evidence>
<keyword evidence="3 6" id="KW-0285">Flavoprotein</keyword>
<dbReference type="InterPro" id="IPR046373">
    <property type="entry name" value="Acyl-CoA_Oxase/DH_mid-dom_sf"/>
</dbReference>
<feature type="domain" description="Acyl-CoA oxidase/dehydrogenase middle" evidence="8">
    <location>
        <begin position="126"/>
        <end position="221"/>
    </location>
</feature>
<dbReference type="PANTHER" id="PTHR43292">
    <property type="entry name" value="ACYL-COA DEHYDROGENASE"/>
    <property type="match status" value="1"/>
</dbReference>
<dbReference type="Pfam" id="PF00441">
    <property type="entry name" value="Acyl-CoA_dh_1"/>
    <property type="match status" value="1"/>
</dbReference>
<accession>A0A5P9NLF1</accession>
<dbReference type="RefSeq" id="WP_152661865.1">
    <property type="nucleotide sequence ID" value="NZ_CP036422.1"/>
</dbReference>
<dbReference type="InterPro" id="IPR013786">
    <property type="entry name" value="AcylCoA_DH/ox_N"/>
</dbReference>
<dbReference type="SUPFAM" id="SSF47203">
    <property type="entry name" value="Acyl-CoA dehydrogenase C-terminal domain-like"/>
    <property type="match status" value="1"/>
</dbReference>
<name>A0A5P9NLF1_9GAMM</name>
<dbReference type="InterPro" id="IPR036250">
    <property type="entry name" value="AcylCo_DH-like_C"/>
</dbReference>
<dbReference type="GO" id="GO:0016627">
    <property type="term" value="F:oxidoreductase activity, acting on the CH-CH group of donors"/>
    <property type="evidence" value="ECO:0007669"/>
    <property type="project" value="InterPro"/>
</dbReference>
<feature type="domain" description="Acyl-CoA dehydrogenase/oxidase N-terminal" evidence="9">
    <location>
        <begin position="6"/>
        <end position="122"/>
    </location>
</feature>
<dbReference type="InterPro" id="IPR037069">
    <property type="entry name" value="AcylCoA_DH/ox_N_sf"/>
</dbReference>
<dbReference type="AlphaFoldDB" id="A0A5P9NLF1"/>
<keyword evidence="5 6" id="KW-0560">Oxidoreductase</keyword>
<feature type="domain" description="Acyl-CoA dehydrogenase/oxidase C-terminal" evidence="7">
    <location>
        <begin position="233"/>
        <end position="399"/>
    </location>
</feature>
<dbReference type="InterPro" id="IPR006091">
    <property type="entry name" value="Acyl-CoA_Oxase/DH_mid-dom"/>
</dbReference>
<reference evidence="10 11" key="1">
    <citation type="submission" date="2019-02" db="EMBL/GenBank/DDBJ databases">
        <authorList>
            <person name="Li S.-H."/>
        </authorList>
    </citation>
    <scope>NUCLEOTIDE SEQUENCE [LARGE SCALE GENOMIC DNA]</scope>
    <source>
        <strain evidence="10 11">IMCC14385</strain>
    </source>
</reference>
<dbReference type="InterPro" id="IPR009075">
    <property type="entry name" value="AcylCo_DH/oxidase_C"/>
</dbReference>
<evidence type="ECO:0000256" key="1">
    <source>
        <dbReference type="ARBA" id="ARBA00001974"/>
    </source>
</evidence>
<evidence type="ECO:0000313" key="11">
    <source>
        <dbReference type="Proteomes" id="UP000326287"/>
    </source>
</evidence>
<organism evidence="10 11">
    <name type="scientific">Halioglobus maricola</name>
    <dbReference type="NCBI Taxonomy" id="2601894"/>
    <lineage>
        <taxon>Bacteria</taxon>
        <taxon>Pseudomonadati</taxon>
        <taxon>Pseudomonadota</taxon>
        <taxon>Gammaproteobacteria</taxon>
        <taxon>Cellvibrionales</taxon>
        <taxon>Halieaceae</taxon>
        <taxon>Halioglobus</taxon>
    </lineage>
</organism>
<dbReference type="KEGG" id="halc:EY643_08865"/>
<dbReference type="Pfam" id="PF02771">
    <property type="entry name" value="Acyl-CoA_dh_N"/>
    <property type="match status" value="1"/>
</dbReference>
<dbReference type="Gene3D" id="1.20.140.10">
    <property type="entry name" value="Butyryl-CoA Dehydrogenase, subunit A, domain 3"/>
    <property type="match status" value="1"/>
</dbReference>
<dbReference type="InterPro" id="IPR009100">
    <property type="entry name" value="AcylCoA_DH/oxidase_NM_dom_sf"/>
</dbReference>
<proteinExistence type="inferred from homology"/>
<dbReference type="InterPro" id="IPR052161">
    <property type="entry name" value="Mycobact_Acyl-CoA_DH"/>
</dbReference>
<comment type="similarity">
    <text evidence="2 6">Belongs to the acyl-CoA dehydrogenase family.</text>
</comment>
<dbReference type="PANTHER" id="PTHR43292:SF3">
    <property type="entry name" value="ACYL-COA DEHYDROGENASE FADE29"/>
    <property type="match status" value="1"/>
</dbReference>
<evidence type="ECO:0000256" key="3">
    <source>
        <dbReference type="ARBA" id="ARBA00022630"/>
    </source>
</evidence>
<evidence type="ECO:0000259" key="8">
    <source>
        <dbReference type="Pfam" id="PF02770"/>
    </source>
</evidence>
<dbReference type="Gene3D" id="1.10.540.10">
    <property type="entry name" value="Acyl-CoA dehydrogenase/oxidase, N-terminal domain"/>
    <property type="match status" value="1"/>
</dbReference>
<gene>
    <name evidence="10" type="ORF">EY643_08865</name>
</gene>
<evidence type="ECO:0000256" key="5">
    <source>
        <dbReference type="ARBA" id="ARBA00023002"/>
    </source>
</evidence>
<dbReference type="OrthoDB" id="6138585at2"/>
<evidence type="ECO:0000256" key="6">
    <source>
        <dbReference type="RuleBase" id="RU362125"/>
    </source>
</evidence>
<dbReference type="Proteomes" id="UP000326287">
    <property type="component" value="Chromosome"/>
</dbReference>
<keyword evidence="11" id="KW-1185">Reference proteome</keyword>
<evidence type="ECO:0000313" key="10">
    <source>
        <dbReference type="EMBL" id="QFU75758.1"/>
    </source>
</evidence>
<dbReference type="Gene3D" id="2.40.110.10">
    <property type="entry name" value="Butyryl-CoA Dehydrogenase, subunit A, domain 2"/>
    <property type="match status" value="1"/>
</dbReference>
<dbReference type="GO" id="GO:0005886">
    <property type="term" value="C:plasma membrane"/>
    <property type="evidence" value="ECO:0007669"/>
    <property type="project" value="TreeGrafter"/>
</dbReference>
<evidence type="ECO:0000259" key="9">
    <source>
        <dbReference type="Pfam" id="PF02771"/>
    </source>
</evidence>
<dbReference type="Pfam" id="PF02770">
    <property type="entry name" value="Acyl-CoA_dh_M"/>
    <property type="match status" value="1"/>
</dbReference>
<sequence>MSDETQTLEIFRQKVAKFLDEELSDRIREGGKKTTSMFSPFDEAMAFQQALHAKGWSGVSWPREYGGTGWSLAQQNVFQEECRVRELPFLLPNALQMVGPVLMKFGTEEQKQRYLPGILSGEEYWAQGYSEPGAGSDLVSLKCRAERDGDEYVINGSKIWTTYAHHSKRMFMLVRTDFDCKPQRGITFLLLDSLDLPGMQVREIIGLDGVPEQCEVFFDNVRVPLGSRLGEENDGWSVAKHLLVHERGSTLSMGIIMENELRRIRGLATGLGDGFGGMLVDDSAFQRRFADLQREAATVDALEDKMFRIDKSSPESGPYSSLIKIAWTESLQRLCEFAIDVCGSVSLPLQLAALEVGSDVETIGPEDALTLMPKYLNNHAATIYGGSNEIQREIIAKAIVDGRG</sequence>
<evidence type="ECO:0000256" key="2">
    <source>
        <dbReference type="ARBA" id="ARBA00009347"/>
    </source>
</evidence>